<reference evidence="1 2" key="1">
    <citation type="submission" date="2019-06" db="EMBL/GenBank/DDBJ databases">
        <title>Genome analyses of bacteria isolated from kimchi.</title>
        <authorList>
            <person name="Lee S."/>
            <person name="Ahn S."/>
            <person name="Roh S."/>
        </authorList>
    </citation>
    <scope>NUCLEOTIDE SEQUENCE [LARGE SCALE GENOMIC DNA]</scope>
    <source>
        <strain evidence="1 2">CBA3616</strain>
    </source>
</reference>
<organism evidence="1 2">
    <name type="scientific">Loigolactobacillus coryniformis</name>
    <dbReference type="NCBI Taxonomy" id="1610"/>
    <lineage>
        <taxon>Bacteria</taxon>
        <taxon>Bacillati</taxon>
        <taxon>Bacillota</taxon>
        <taxon>Bacilli</taxon>
        <taxon>Lactobacillales</taxon>
        <taxon>Lactobacillaceae</taxon>
        <taxon>Loigolactobacillus</taxon>
    </lineage>
</organism>
<gene>
    <name evidence="1" type="ORF">FGL77_09655</name>
</gene>
<proteinExistence type="predicted"/>
<dbReference type="EMBL" id="CP042392">
    <property type="protein sequence ID" value="QEA53512.1"/>
    <property type="molecule type" value="Genomic_DNA"/>
</dbReference>
<evidence type="ECO:0000313" key="1">
    <source>
        <dbReference type="EMBL" id="QEA53512.1"/>
    </source>
</evidence>
<name>A0A5B8THU7_9LACO</name>
<protein>
    <submittedName>
        <fullName evidence="1">Uncharacterized protein</fullName>
    </submittedName>
</protein>
<accession>A0A5B8THU7</accession>
<sequence>MSVAIAKSTLVMAAIILRGNNHDKQKTPKPEKLISDKDVNKRVTTLICHFLTKTASSGTSTNWYEIP</sequence>
<dbReference type="AlphaFoldDB" id="A0A5B8THU7"/>
<evidence type="ECO:0000313" key="2">
    <source>
        <dbReference type="Proteomes" id="UP000321772"/>
    </source>
</evidence>
<dbReference type="Proteomes" id="UP000321772">
    <property type="component" value="Chromosome"/>
</dbReference>